<dbReference type="AlphaFoldDB" id="B3LW38"/>
<dbReference type="EMBL" id="CH902617">
    <property type="protein sequence ID" value="EDV42616.1"/>
    <property type="molecule type" value="Genomic_DNA"/>
</dbReference>
<dbReference type="Gene3D" id="3.40.50.1910">
    <property type="match status" value="1"/>
</dbReference>
<dbReference type="GeneID" id="6499726"/>
<gene>
    <name evidence="2" type="primary">Dana\GF16935</name>
    <name evidence="2" type="synonym">dana_GLEANR_18201</name>
    <name evidence="2" type="ORF">GF16935</name>
</gene>
<dbReference type="Proteomes" id="UP000007801">
    <property type="component" value="Unassembled WGS sequence"/>
</dbReference>
<sequence length="640" mass="71252">MDITLEKKLQGFQLVAQEKLQAILCSIPGKKELILEPALIKPLEHVCTASWLKLKGIQRIYKHDAAQSMPRAADQVHIYMIRSFLATFTTLLQQLQPLALAEMPDISMKMYHIVCVPSCYSYFQTLLEQMGLWGLVQLHHYNWDFIYFDQGVLSLELPNLYESVYLQGNTSPLPPVAQSLRLLQMVCGHPSVVLSYGHHSAQLVEMIQALGKLPDPTNSAEYGAWLIIDRDKDYPASLLTPAIYAGLLLEVFQQRSGEILVDNSKNKISTQRVELLQGRSQMKGSAQSPKPCSIRLNSTADEIYGDNRYKHFAQVSSLIRAQVKALGLELQKLNDMQLEEMHDYVARKLPKLTELKSKVLRHLNASEIVIKMMGNFRKLQTLEEDILNNVSRKKLLGEIDELLTTDGQRFNTLRLLCLLHHCVGVAPEELQMFARNYCNLVGHQELSVFQRLGQAGLLPPLLPEKKAPTKLLSNLPLPKFQQTEFQANANRLRLLTSFGDGQDGGGSSKNQASNTQSCPSFVFNGTYIPLAAQLCSILLKSSNADEVSSKLTMIEGLTVHLDSGKTSPKAYATQLKTTNCTHQDVFPLKLRNLFIFIVGGASYAEIAACDFVAKLTGAQITVASDSLMAGSDFIAAAFNN</sequence>
<evidence type="ECO:0000313" key="3">
    <source>
        <dbReference type="Proteomes" id="UP000007801"/>
    </source>
</evidence>
<comment type="similarity">
    <text evidence="1">Belongs to the STXBP/unc-18/SEC1 family.</text>
</comment>
<dbReference type="CTD" id="26276"/>
<dbReference type="GO" id="GO:0071224">
    <property type="term" value="P:cellular response to peptidoglycan"/>
    <property type="evidence" value="ECO:0007669"/>
    <property type="project" value="EnsemblMetazoa"/>
</dbReference>
<dbReference type="InterPro" id="IPR027482">
    <property type="entry name" value="Sec1-like_dom2"/>
</dbReference>
<dbReference type="InterPro" id="IPR043154">
    <property type="entry name" value="Sec-1-like_dom1"/>
</dbReference>
<dbReference type="KEGG" id="dan:6499726"/>
<dbReference type="PANTHER" id="PTHR11679">
    <property type="entry name" value="VESICLE PROTEIN SORTING-ASSOCIATED"/>
    <property type="match status" value="1"/>
</dbReference>
<dbReference type="GO" id="GO:0019905">
    <property type="term" value="F:syntaxin binding"/>
    <property type="evidence" value="ECO:0007669"/>
    <property type="project" value="EnsemblMetazoa"/>
</dbReference>
<dbReference type="InterPro" id="IPR036045">
    <property type="entry name" value="Sec1-like_sf"/>
</dbReference>
<dbReference type="SMR" id="B3LW38"/>
<name>B3LW38_DROAN</name>
<dbReference type="GO" id="GO:0030897">
    <property type="term" value="C:HOPS complex"/>
    <property type="evidence" value="ECO:0007669"/>
    <property type="project" value="EnsemblMetazoa"/>
</dbReference>
<dbReference type="InterPro" id="IPR043127">
    <property type="entry name" value="Sec-1-like_dom3a"/>
</dbReference>
<dbReference type="GO" id="GO:0006955">
    <property type="term" value="P:immune response"/>
    <property type="evidence" value="ECO:0007669"/>
    <property type="project" value="EnsemblMetazoa"/>
</dbReference>
<dbReference type="GO" id="GO:0042742">
    <property type="term" value="P:defense response to bacterium"/>
    <property type="evidence" value="ECO:0007669"/>
    <property type="project" value="EnsemblMetazoa"/>
</dbReference>
<dbReference type="OrthoDB" id="10262528at2759"/>
<dbReference type="InterPro" id="IPR001619">
    <property type="entry name" value="Sec1-like"/>
</dbReference>
<reference evidence="2 3" key="1">
    <citation type="journal article" date="2007" name="Nature">
        <title>Evolution of genes and genomes on the Drosophila phylogeny.</title>
        <authorList>
            <consortium name="Drosophila 12 Genomes Consortium"/>
            <person name="Clark A.G."/>
            <person name="Eisen M.B."/>
            <person name="Smith D.R."/>
            <person name="Bergman C.M."/>
            <person name="Oliver B."/>
            <person name="Markow T.A."/>
            <person name="Kaufman T.C."/>
            <person name="Kellis M."/>
            <person name="Gelbart W."/>
            <person name="Iyer V.N."/>
            <person name="Pollard D.A."/>
            <person name="Sackton T.B."/>
            <person name="Larracuente A.M."/>
            <person name="Singh N.D."/>
            <person name="Abad J.P."/>
            <person name="Abt D.N."/>
            <person name="Adryan B."/>
            <person name="Aguade M."/>
            <person name="Akashi H."/>
            <person name="Anderson W.W."/>
            <person name="Aquadro C.F."/>
            <person name="Ardell D.H."/>
            <person name="Arguello R."/>
            <person name="Artieri C.G."/>
            <person name="Barbash D.A."/>
            <person name="Barker D."/>
            <person name="Barsanti P."/>
            <person name="Batterham P."/>
            <person name="Batzoglou S."/>
            <person name="Begun D."/>
            <person name="Bhutkar A."/>
            <person name="Blanco E."/>
            <person name="Bosak S.A."/>
            <person name="Bradley R.K."/>
            <person name="Brand A.D."/>
            <person name="Brent M.R."/>
            <person name="Brooks A.N."/>
            <person name="Brown R.H."/>
            <person name="Butlin R.K."/>
            <person name="Caggese C."/>
            <person name="Calvi B.R."/>
            <person name="Bernardo de Carvalho A."/>
            <person name="Caspi A."/>
            <person name="Castrezana S."/>
            <person name="Celniker S.E."/>
            <person name="Chang J.L."/>
            <person name="Chapple C."/>
            <person name="Chatterji S."/>
            <person name="Chinwalla A."/>
            <person name="Civetta A."/>
            <person name="Clifton S.W."/>
            <person name="Comeron J.M."/>
            <person name="Costello J.C."/>
            <person name="Coyne J.A."/>
            <person name="Daub J."/>
            <person name="David R.G."/>
            <person name="Delcher A.L."/>
            <person name="Delehaunty K."/>
            <person name="Do C.B."/>
            <person name="Ebling H."/>
            <person name="Edwards K."/>
            <person name="Eickbush T."/>
            <person name="Evans J.D."/>
            <person name="Filipski A."/>
            <person name="Findeiss S."/>
            <person name="Freyhult E."/>
            <person name="Fulton L."/>
            <person name="Fulton R."/>
            <person name="Garcia A.C."/>
            <person name="Gardiner A."/>
            <person name="Garfield D.A."/>
            <person name="Garvin B.E."/>
            <person name="Gibson G."/>
            <person name="Gilbert D."/>
            <person name="Gnerre S."/>
            <person name="Godfrey J."/>
            <person name="Good R."/>
            <person name="Gotea V."/>
            <person name="Gravely B."/>
            <person name="Greenberg A.J."/>
            <person name="Griffiths-Jones S."/>
            <person name="Gross S."/>
            <person name="Guigo R."/>
            <person name="Gustafson E.A."/>
            <person name="Haerty W."/>
            <person name="Hahn M.W."/>
            <person name="Halligan D.L."/>
            <person name="Halpern A.L."/>
            <person name="Halter G.M."/>
            <person name="Han M.V."/>
            <person name="Heger A."/>
            <person name="Hillier L."/>
            <person name="Hinrichs A.S."/>
            <person name="Holmes I."/>
            <person name="Hoskins R.A."/>
            <person name="Hubisz M.J."/>
            <person name="Hultmark D."/>
            <person name="Huntley M.A."/>
            <person name="Jaffe D.B."/>
            <person name="Jagadeeshan S."/>
            <person name="Jeck W.R."/>
            <person name="Johnson J."/>
            <person name="Jones C.D."/>
            <person name="Jordan W.C."/>
            <person name="Karpen G.H."/>
            <person name="Kataoka E."/>
            <person name="Keightley P.D."/>
            <person name="Kheradpour P."/>
            <person name="Kirkness E.F."/>
            <person name="Koerich L.B."/>
            <person name="Kristiansen K."/>
            <person name="Kudrna D."/>
            <person name="Kulathinal R.J."/>
            <person name="Kumar S."/>
            <person name="Kwok R."/>
            <person name="Lander E."/>
            <person name="Langley C.H."/>
            <person name="Lapoint R."/>
            <person name="Lazzaro B.P."/>
            <person name="Lee S.J."/>
            <person name="Levesque L."/>
            <person name="Li R."/>
            <person name="Lin C.F."/>
            <person name="Lin M.F."/>
            <person name="Lindblad-Toh K."/>
            <person name="Llopart A."/>
            <person name="Long M."/>
            <person name="Low L."/>
            <person name="Lozovsky E."/>
            <person name="Lu J."/>
            <person name="Luo M."/>
            <person name="Machado C.A."/>
            <person name="Makalowski W."/>
            <person name="Marzo M."/>
            <person name="Matsuda M."/>
            <person name="Matzkin L."/>
            <person name="McAllister B."/>
            <person name="McBride C.S."/>
            <person name="McKernan B."/>
            <person name="McKernan K."/>
            <person name="Mendez-Lago M."/>
            <person name="Minx P."/>
            <person name="Mollenhauer M.U."/>
            <person name="Montooth K."/>
            <person name="Mount S.M."/>
            <person name="Mu X."/>
            <person name="Myers E."/>
            <person name="Negre B."/>
            <person name="Newfeld S."/>
            <person name="Nielsen R."/>
            <person name="Noor M.A."/>
            <person name="O'Grady P."/>
            <person name="Pachter L."/>
            <person name="Papaceit M."/>
            <person name="Parisi M.J."/>
            <person name="Parisi M."/>
            <person name="Parts L."/>
            <person name="Pedersen J.S."/>
            <person name="Pesole G."/>
            <person name="Phillippy A.M."/>
            <person name="Ponting C.P."/>
            <person name="Pop M."/>
            <person name="Porcelli D."/>
            <person name="Powell J.R."/>
            <person name="Prohaska S."/>
            <person name="Pruitt K."/>
            <person name="Puig M."/>
            <person name="Quesneville H."/>
            <person name="Ram K.R."/>
            <person name="Rand D."/>
            <person name="Rasmussen M.D."/>
            <person name="Reed L.K."/>
            <person name="Reenan R."/>
            <person name="Reily A."/>
            <person name="Remington K.A."/>
            <person name="Rieger T.T."/>
            <person name="Ritchie M.G."/>
            <person name="Robin C."/>
            <person name="Rogers Y.H."/>
            <person name="Rohde C."/>
            <person name="Rozas J."/>
            <person name="Rubenfield M.J."/>
            <person name="Ruiz A."/>
            <person name="Russo S."/>
            <person name="Salzberg S.L."/>
            <person name="Sanchez-Gracia A."/>
            <person name="Saranga D.J."/>
            <person name="Sato H."/>
            <person name="Schaeffer S.W."/>
            <person name="Schatz M.C."/>
            <person name="Schlenke T."/>
            <person name="Schwartz R."/>
            <person name="Segarra C."/>
            <person name="Singh R.S."/>
            <person name="Sirot L."/>
            <person name="Sirota M."/>
            <person name="Sisneros N.B."/>
            <person name="Smith C.D."/>
            <person name="Smith T.F."/>
            <person name="Spieth J."/>
            <person name="Stage D.E."/>
            <person name="Stark A."/>
            <person name="Stephan W."/>
            <person name="Strausberg R.L."/>
            <person name="Strempel S."/>
            <person name="Sturgill D."/>
            <person name="Sutton G."/>
            <person name="Sutton G.G."/>
            <person name="Tao W."/>
            <person name="Teichmann S."/>
            <person name="Tobari Y.N."/>
            <person name="Tomimura Y."/>
            <person name="Tsolas J.M."/>
            <person name="Valente V.L."/>
            <person name="Venter E."/>
            <person name="Venter J.C."/>
            <person name="Vicario S."/>
            <person name="Vieira F.G."/>
            <person name="Vilella A.J."/>
            <person name="Villasante A."/>
            <person name="Walenz B."/>
            <person name="Wang J."/>
            <person name="Wasserman M."/>
            <person name="Watts T."/>
            <person name="Wilson D."/>
            <person name="Wilson R.K."/>
            <person name="Wing R.A."/>
            <person name="Wolfner M.F."/>
            <person name="Wong A."/>
            <person name="Wong G.K."/>
            <person name="Wu C.I."/>
            <person name="Wu G."/>
            <person name="Yamamoto D."/>
            <person name="Yang H.P."/>
            <person name="Yang S.P."/>
            <person name="Yorke J.A."/>
            <person name="Yoshida K."/>
            <person name="Zdobnov E."/>
            <person name="Zhang P."/>
            <person name="Zhang Y."/>
            <person name="Zimin A.V."/>
            <person name="Baldwin J."/>
            <person name="Abdouelleil A."/>
            <person name="Abdulkadir J."/>
            <person name="Abebe A."/>
            <person name="Abera B."/>
            <person name="Abreu J."/>
            <person name="Acer S.C."/>
            <person name="Aftuck L."/>
            <person name="Alexander A."/>
            <person name="An P."/>
            <person name="Anderson E."/>
            <person name="Anderson S."/>
            <person name="Arachi H."/>
            <person name="Azer M."/>
            <person name="Bachantsang P."/>
            <person name="Barry A."/>
            <person name="Bayul T."/>
            <person name="Berlin A."/>
            <person name="Bessette D."/>
            <person name="Bloom T."/>
            <person name="Blye J."/>
            <person name="Boguslavskiy L."/>
            <person name="Bonnet C."/>
            <person name="Boukhgalter B."/>
            <person name="Bourzgui I."/>
            <person name="Brown A."/>
            <person name="Cahill P."/>
            <person name="Channer S."/>
            <person name="Cheshatsang Y."/>
            <person name="Chuda L."/>
            <person name="Citroen M."/>
            <person name="Collymore A."/>
            <person name="Cooke P."/>
            <person name="Costello M."/>
            <person name="D'Aco K."/>
            <person name="Daza R."/>
            <person name="De Haan G."/>
            <person name="DeGray S."/>
            <person name="DeMaso C."/>
            <person name="Dhargay N."/>
            <person name="Dooley K."/>
            <person name="Dooley E."/>
            <person name="Doricent M."/>
            <person name="Dorje P."/>
            <person name="Dorjee K."/>
            <person name="Dupes A."/>
            <person name="Elong R."/>
            <person name="Falk J."/>
            <person name="Farina A."/>
            <person name="Faro S."/>
            <person name="Ferguson D."/>
            <person name="Fisher S."/>
            <person name="Foley C.D."/>
            <person name="Franke A."/>
            <person name="Friedrich D."/>
            <person name="Gadbois L."/>
            <person name="Gearin G."/>
            <person name="Gearin C.R."/>
            <person name="Giannoukos G."/>
            <person name="Goode T."/>
            <person name="Graham J."/>
            <person name="Grandbois E."/>
            <person name="Grewal S."/>
            <person name="Gyaltsen K."/>
            <person name="Hafez N."/>
            <person name="Hagos B."/>
            <person name="Hall J."/>
            <person name="Henson C."/>
            <person name="Hollinger A."/>
            <person name="Honan T."/>
            <person name="Huard M.D."/>
            <person name="Hughes L."/>
            <person name="Hurhula B."/>
            <person name="Husby M.E."/>
            <person name="Kamat A."/>
            <person name="Kanga B."/>
            <person name="Kashin S."/>
            <person name="Khazanovich D."/>
            <person name="Kisner P."/>
            <person name="Lance K."/>
            <person name="Lara M."/>
            <person name="Lee W."/>
            <person name="Lennon N."/>
            <person name="Letendre F."/>
            <person name="LeVine R."/>
            <person name="Lipovsky A."/>
            <person name="Liu X."/>
            <person name="Liu J."/>
            <person name="Liu S."/>
            <person name="Lokyitsang T."/>
            <person name="Lokyitsang Y."/>
            <person name="Lubonja R."/>
            <person name="Lui A."/>
            <person name="MacDonald P."/>
            <person name="Magnisalis V."/>
            <person name="Maru K."/>
            <person name="Matthews C."/>
            <person name="McCusker W."/>
            <person name="McDonough S."/>
            <person name="Mehta T."/>
            <person name="Meldrim J."/>
            <person name="Meneus L."/>
            <person name="Mihai O."/>
            <person name="Mihalev A."/>
            <person name="Mihova T."/>
            <person name="Mittelman R."/>
            <person name="Mlenga V."/>
            <person name="Montmayeur A."/>
            <person name="Mulrain L."/>
            <person name="Navidi A."/>
            <person name="Naylor J."/>
            <person name="Negash T."/>
            <person name="Nguyen T."/>
            <person name="Nguyen N."/>
            <person name="Nicol R."/>
            <person name="Norbu C."/>
            <person name="Norbu N."/>
            <person name="Novod N."/>
            <person name="O'Neill B."/>
            <person name="Osman S."/>
            <person name="Markiewicz E."/>
            <person name="Oyono O.L."/>
            <person name="Patti C."/>
            <person name="Phunkhang P."/>
            <person name="Pierre F."/>
            <person name="Priest M."/>
            <person name="Raghuraman S."/>
            <person name="Rege F."/>
            <person name="Reyes R."/>
            <person name="Rise C."/>
            <person name="Rogov P."/>
            <person name="Ross K."/>
            <person name="Ryan E."/>
            <person name="Settipalli S."/>
            <person name="Shea T."/>
            <person name="Sherpa N."/>
            <person name="Shi L."/>
            <person name="Shih D."/>
            <person name="Sparrow T."/>
            <person name="Spaulding J."/>
            <person name="Stalker J."/>
            <person name="Stange-Thomann N."/>
            <person name="Stavropoulos S."/>
            <person name="Stone C."/>
            <person name="Strader C."/>
            <person name="Tesfaye S."/>
            <person name="Thomson T."/>
            <person name="Thoulutsang Y."/>
            <person name="Thoulutsang D."/>
            <person name="Topham K."/>
            <person name="Topping I."/>
            <person name="Tsamla T."/>
            <person name="Vassiliev H."/>
            <person name="Vo A."/>
            <person name="Wangchuk T."/>
            <person name="Wangdi T."/>
            <person name="Weiand M."/>
            <person name="Wilkinson J."/>
            <person name="Wilson A."/>
            <person name="Yadav S."/>
            <person name="Young G."/>
            <person name="Yu Q."/>
            <person name="Zembek L."/>
            <person name="Zhong D."/>
            <person name="Zimmer A."/>
            <person name="Zwirko Z."/>
            <person name="Jaffe D.B."/>
            <person name="Alvarez P."/>
            <person name="Brockman W."/>
            <person name="Butler J."/>
            <person name="Chin C."/>
            <person name="Gnerre S."/>
            <person name="Grabherr M."/>
            <person name="Kleber M."/>
            <person name="Mauceli E."/>
            <person name="MacCallum I."/>
        </authorList>
    </citation>
    <scope>NUCLEOTIDE SEQUENCE [LARGE SCALE GENOMIC DNA]</scope>
    <source>
        <strain evidence="3">Tucson 14024-0371.13</strain>
    </source>
</reference>
<proteinExistence type="inferred from homology"/>
<dbReference type="PhylomeDB" id="B3LW38"/>
<organism evidence="2 3">
    <name type="scientific">Drosophila ananassae</name>
    <name type="common">Fruit fly</name>
    <dbReference type="NCBI Taxonomy" id="7217"/>
    <lineage>
        <taxon>Eukaryota</taxon>
        <taxon>Metazoa</taxon>
        <taxon>Ecdysozoa</taxon>
        <taxon>Arthropoda</taxon>
        <taxon>Hexapoda</taxon>
        <taxon>Insecta</taxon>
        <taxon>Pterygota</taxon>
        <taxon>Neoptera</taxon>
        <taxon>Endopterygota</taxon>
        <taxon>Diptera</taxon>
        <taxon>Brachycera</taxon>
        <taxon>Muscomorpha</taxon>
        <taxon>Ephydroidea</taxon>
        <taxon>Drosophilidae</taxon>
        <taxon>Drosophila</taxon>
        <taxon>Sophophora</taxon>
    </lineage>
</organism>
<keyword evidence="3" id="KW-1185">Reference proteome</keyword>
<dbReference type="Gene3D" id="1.25.40.850">
    <property type="match status" value="1"/>
</dbReference>
<dbReference type="FunCoup" id="B3LW38">
    <property type="interactions" value="6"/>
</dbReference>
<dbReference type="STRING" id="7217.B3LW38"/>
<dbReference type="GO" id="GO:0016192">
    <property type="term" value="P:vesicle-mediated transport"/>
    <property type="evidence" value="ECO:0007669"/>
    <property type="project" value="InterPro"/>
</dbReference>
<evidence type="ECO:0008006" key="4">
    <source>
        <dbReference type="Google" id="ProtNLM"/>
    </source>
</evidence>
<dbReference type="HOGENOM" id="CLU_016678_4_0_1"/>
<accession>B3LW38</accession>
<dbReference type="Gene3D" id="3.90.830.10">
    <property type="entry name" value="Syntaxin Binding Protein 1, Chain A, domain 2"/>
    <property type="match status" value="1"/>
</dbReference>
<protein>
    <recommendedName>
        <fullName evidence="4">Vacuolar protein sorting-associated protein 33B</fullName>
    </recommendedName>
</protein>
<dbReference type="OMA" id="QVHIYMI"/>
<dbReference type="InParanoid" id="B3LW38"/>
<dbReference type="Pfam" id="PF00995">
    <property type="entry name" value="Sec1"/>
    <property type="match status" value="1"/>
</dbReference>
<dbReference type="SUPFAM" id="SSF56815">
    <property type="entry name" value="Sec1/munc18-like (SM) proteins"/>
    <property type="match status" value="1"/>
</dbReference>
<dbReference type="eggNOG" id="KOG1302">
    <property type="taxonomic scope" value="Eukaryota"/>
</dbReference>
<dbReference type="Gene3D" id="3.40.50.2060">
    <property type="match status" value="1"/>
</dbReference>
<evidence type="ECO:0000313" key="2">
    <source>
        <dbReference type="EMBL" id="EDV42616.1"/>
    </source>
</evidence>
<dbReference type="InterPro" id="IPR043155">
    <property type="entry name" value="VPS33_dom3b"/>
</dbReference>
<evidence type="ECO:0000256" key="1">
    <source>
        <dbReference type="ARBA" id="ARBA00009884"/>
    </source>
</evidence>